<keyword evidence="2" id="KW-1133">Transmembrane helix</keyword>
<feature type="region of interest" description="Disordered" evidence="1">
    <location>
        <begin position="1"/>
        <end position="38"/>
    </location>
</feature>
<evidence type="ECO:0000313" key="4">
    <source>
        <dbReference type="Proteomes" id="UP000029556"/>
    </source>
</evidence>
<dbReference type="Pfam" id="PF19579">
    <property type="entry name" value="FtsL_2"/>
    <property type="match status" value="1"/>
</dbReference>
<evidence type="ECO:0000256" key="2">
    <source>
        <dbReference type="SAM" id="Phobius"/>
    </source>
</evidence>
<dbReference type="OrthoDB" id="1082825at2"/>
<dbReference type="AlphaFoldDB" id="A0A096BKT4"/>
<keyword evidence="2" id="KW-0812">Transmembrane</keyword>
<sequence>MKKEDLDIKSQPTVSVSEEKQPEESAANQKEVTDEGPTLKEVILEQATEEEAPLSKNFTLKKILGGDILTTSTIRKQIWVVLLITFFIIIYISNRYSVQQNLIEIDQLQKELQDARYKALSTSSQLTEKSRESNVLEMLKNNKDSVLKIANQPPYIITVPAE</sequence>
<organism evidence="3 4">
    <name type="scientific">Hoylesella buccalis DNF00853</name>
    <dbReference type="NCBI Taxonomy" id="1401074"/>
    <lineage>
        <taxon>Bacteria</taxon>
        <taxon>Pseudomonadati</taxon>
        <taxon>Bacteroidota</taxon>
        <taxon>Bacteroidia</taxon>
        <taxon>Bacteroidales</taxon>
        <taxon>Prevotellaceae</taxon>
        <taxon>Hoylesella</taxon>
    </lineage>
</organism>
<dbReference type="RefSeq" id="WP_052042886.1">
    <property type="nucleotide sequence ID" value="NZ_JRNN01000078.1"/>
</dbReference>
<proteinExistence type="predicted"/>
<dbReference type="EMBL" id="JRNN01000078">
    <property type="protein sequence ID" value="KGF33749.1"/>
    <property type="molecule type" value="Genomic_DNA"/>
</dbReference>
<name>A0A096BKT4_9BACT</name>
<protein>
    <recommendedName>
        <fullName evidence="5">Cell division protein FtsL</fullName>
    </recommendedName>
</protein>
<evidence type="ECO:0008006" key="5">
    <source>
        <dbReference type="Google" id="ProtNLM"/>
    </source>
</evidence>
<reference evidence="3 4" key="1">
    <citation type="submission" date="2014-07" db="EMBL/GenBank/DDBJ databases">
        <authorList>
            <person name="McCorrison J."/>
            <person name="Sanka R."/>
            <person name="Torralba M."/>
            <person name="Gillis M."/>
            <person name="Haft D.H."/>
            <person name="Methe B."/>
            <person name="Sutton G."/>
            <person name="Nelson K.E."/>
        </authorList>
    </citation>
    <scope>NUCLEOTIDE SEQUENCE [LARGE SCALE GENOMIC DNA]</scope>
    <source>
        <strain evidence="3 4">DNF00853</strain>
    </source>
</reference>
<keyword evidence="2" id="KW-0472">Membrane</keyword>
<comment type="caution">
    <text evidence="3">The sequence shown here is derived from an EMBL/GenBank/DDBJ whole genome shotgun (WGS) entry which is preliminary data.</text>
</comment>
<dbReference type="InterPro" id="IPR045755">
    <property type="entry name" value="FtsL-like"/>
</dbReference>
<feature type="transmembrane region" description="Helical" evidence="2">
    <location>
        <begin position="78"/>
        <end position="96"/>
    </location>
</feature>
<accession>A0A096BKT4</accession>
<gene>
    <name evidence="3" type="ORF">HMPREF2137_10005</name>
</gene>
<dbReference type="Proteomes" id="UP000029556">
    <property type="component" value="Unassembled WGS sequence"/>
</dbReference>
<evidence type="ECO:0000256" key="1">
    <source>
        <dbReference type="SAM" id="MobiDB-lite"/>
    </source>
</evidence>
<evidence type="ECO:0000313" key="3">
    <source>
        <dbReference type="EMBL" id="KGF33749.1"/>
    </source>
</evidence>